<dbReference type="OrthoDB" id="3822696at2"/>
<evidence type="ECO:0000313" key="2">
    <source>
        <dbReference type="Proteomes" id="UP000199361"/>
    </source>
</evidence>
<dbReference type="EMBL" id="FOHX01000002">
    <property type="protein sequence ID" value="SET11514.1"/>
    <property type="molecule type" value="Genomic_DNA"/>
</dbReference>
<reference evidence="1 2" key="1">
    <citation type="submission" date="2016-10" db="EMBL/GenBank/DDBJ databases">
        <authorList>
            <person name="de Groot N.N."/>
        </authorList>
    </citation>
    <scope>NUCLEOTIDE SEQUENCE [LARGE SCALE GENOMIC DNA]</scope>
    <source>
        <strain evidence="1 2">CGMCC 4.5598</strain>
    </source>
</reference>
<proteinExistence type="predicted"/>
<organism evidence="1 2">
    <name type="scientific">Nonomuraea wenchangensis</name>
    <dbReference type="NCBI Taxonomy" id="568860"/>
    <lineage>
        <taxon>Bacteria</taxon>
        <taxon>Bacillati</taxon>
        <taxon>Actinomycetota</taxon>
        <taxon>Actinomycetes</taxon>
        <taxon>Streptosporangiales</taxon>
        <taxon>Streptosporangiaceae</taxon>
        <taxon>Nonomuraea</taxon>
    </lineage>
</organism>
<evidence type="ECO:0000313" key="1">
    <source>
        <dbReference type="EMBL" id="SET11514.1"/>
    </source>
</evidence>
<name>A0A1I0BXT6_9ACTN</name>
<sequence>MKNTGFGTRERAVLLGLMTLGGTASNAELKAHVGCTLDGQPRHRLNKSGLVMSEKPGRSYRHTLTDDGWAWCVTELDGSAPDRGGSLGRTLYGVLHLLKGYLDAADLSLAEFVVKAGEGGAAVAPAELPEAIRDAYWRLAREPQDWVLLTRLRAELGDVPREALDEALRRLERLPDVHLAPEADQKRLTDEDRNAAVLVGGVSKHLLAMEAR</sequence>
<dbReference type="RefSeq" id="WP_091077431.1">
    <property type="nucleotide sequence ID" value="NZ_FOHX01000002.1"/>
</dbReference>
<gene>
    <name evidence="1" type="ORF">SAMN05421811_10294</name>
</gene>
<accession>A0A1I0BXT6</accession>
<dbReference type="STRING" id="568860.SAMN05421811_10294"/>
<protein>
    <submittedName>
        <fullName evidence="1">Uncharacterized protein</fullName>
    </submittedName>
</protein>
<dbReference type="Proteomes" id="UP000199361">
    <property type="component" value="Unassembled WGS sequence"/>
</dbReference>
<dbReference type="AlphaFoldDB" id="A0A1I0BXT6"/>
<keyword evidence="2" id="KW-1185">Reference proteome</keyword>